<evidence type="ECO:0000256" key="5">
    <source>
        <dbReference type="ARBA" id="ARBA00022676"/>
    </source>
</evidence>
<keyword evidence="9" id="KW-0735">Signal-anchor</keyword>
<keyword evidence="5" id="KW-0328">Glycosyltransferase</keyword>
<dbReference type="PANTHER" id="PTHR23033:SF12">
    <property type="entry name" value="GLYCOPROTEIN-N-ACETYLGALACTOSAMINE 3-BETA-GALACTOSYLTRANSFERASE 1-RELATED"/>
    <property type="match status" value="1"/>
</dbReference>
<gene>
    <name evidence="13" type="ORF">CYNAS_LOCUS3607</name>
</gene>
<dbReference type="GO" id="GO:0000166">
    <property type="term" value="F:nucleotide binding"/>
    <property type="evidence" value="ECO:0007669"/>
    <property type="project" value="UniProtKB-KW"/>
</dbReference>
<evidence type="ECO:0000256" key="3">
    <source>
        <dbReference type="ARBA" id="ARBA00006462"/>
    </source>
</evidence>
<evidence type="ECO:0000256" key="4">
    <source>
        <dbReference type="ARBA" id="ARBA00012557"/>
    </source>
</evidence>
<dbReference type="InterPro" id="IPR003378">
    <property type="entry name" value="Fringe-like_glycosylTrfase"/>
</dbReference>
<dbReference type="EC" id="2.4.1.122" evidence="4"/>
<name>A0AA36GGP0_CYLNA</name>
<proteinExistence type="inferred from homology"/>
<dbReference type="InterPro" id="IPR026050">
    <property type="entry name" value="C1GALT1/C1GALT1_chp1"/>
</dbReference>
<comment type="pathway">
    <text evidence="2">Protein modification; protein glycosylation.</text>
</comment>
<evidence type="ECO:0000256" key="10">
    <source>
        <dbReference type="ARBA" id="ARBA00022989"/>
    </source>
</evidence>
<dbReference type="AlphaFoldDB" id="A0AA36GGP0"/>
<dbReference type="EMBL" id="CATQJL010000001">
    <property type="protein sequence ID" value="CAJ0591624.1"/>
    <property type="molecule type" value="Genomic_DNA"/>
</dbReference>
<protein>
    <recommendedName>
        <fullName evidence="4">N-acetylgalactosaminide beta-1,3-galactosyltransferase</fullName>
        <ecNumber evidence="4">2.4.1.122</ecNumber>
    </recommendedName>
</protein>
<sequence>MFRKGKFVSPIPYQLPSTADHVYTSLAARRLPKSGQVFCWVQTSITYHGTRALAINETWLPRCDHGEFFTDHQFSMENIAYSTVFAGFPDSYLTLFYKTRYAFHYIYNYVSKDFEWYIRADDDTYVVMEHLKSYLSTLDPNKPYYLGYVLKPRLEHGYNTGGSGYVLSRKALQIYNDLLYNNKTLCPNSLAEDVMMARCLANVGIFPHDTRNSLGQNRFNAFTPYDVFYATHYHPNWTYFPEKRGYDGFASDFISFHHLKPDEIRLFDILLYRTNRSIKTTITS</sequence>
<dbReference type="GO" id="GO:0016263">
    <property type="term" value="F:glycoprotein-N-acetylgalactosamine 3-beta-galactosyltransferase activity"/>
    <property type="evidence" value="ECO:0007669"/>
    <property type="project" value="UniProtKB-EC"/>
</dbReference>
<accession>A0AA36GGP0</accession>
<evidence type="ECO:0000256" key="6">
    <source>
        <dbReference type="ARBA" id="ARBA00022679"/>
    </source>
</evidence>
<dbReference type="Gene3D" id="3.90.550.50">
    <property type="match status" value="1"/>
</dbReference>
<comment type="subcellular location">
    <subcellularLocation>
        <location evidence="1">Membrane</location>
        <topology evidence="1">Single-pass type II membrane protein</topology>
    </subcellularLocation>
</comment>
<keyword evidence="7" id="KW-0812">Transmembrane</keyword>
<dbReference type="Pfam" id="PF02434">
    <property type="entry name" value="Fringe"/>
    <property type="match status" value="1"/>
</dbReference>
<dbReference type="GO" id="GO:0016020">
    <property type="term" value="C:membrane"/>
    <property type="evidence" value="ECO:0007669"/>
    <property type="project" value="UniProtKB-SubCell"/>
</dbReference>
<evidence type="ECO:0000313" key="13">
    <source>
        <dbReference type="EMBL" id="CAJ0591624.1"/>
    </source>
</evidence>
<evidence type="ECO:0000256" key="7">
    <source>
        <dbReference type="ARBA" id="ARBA00022692"/>
    </source>
</evidence>
<evidence type="ECO:0000256" key="11">
    <source>
        <dbReference type="ARBA" id="ARBA00023136"/>
    </source>
</evidence>
<evidence type="ECO:0000259" key="12">
    <source>
        <dbReference type="Pfam" id="PF02434"/>
    </source>
</evidence>
<evidence type="ECO:0000313" key="14">
    <source>
        <dbReference type="Proteomes" id="UP001176961"/>
    </source>
</evidence>
<feature type="domain" description="Fringe-like glycosyltransferase" evidence="12">
    <location>
        <begin position="36"/>
        <end position="203"/>
    </location>
</feature>
<evidence type="ECO:0000256" key="9">
    <source>
        <dbReference type="ARBA" id="ARBA00022968"/>
    </source>
</evidence>
<keyword evidence="8" id="KW-0547">Nucleotide-binding</keyword>
<keyword evidence="11" id="KW-0472">Membrane</keyword>
<keyword evidence="10" id="KW-1133">Transmembrane helix</keyword>
<comment type="similarity">
    <text evidence="3">Belongs to the glycosyltransferase 31 family. Beta3-Gal-T subfamily.</text>
</comment>
<evidence type="ECO:0000256" key="2">
    <source>
        <dbReference type="ARBA" id="ARBA00004922"/>
    </source>
</evidence>
<evidence type="ECO:0000256" key="8">
    <source>
        <dbReference type="ARBA" id="ARBA00022741"/>
    </source>
</evidence>
<dbReference type="PANTHER" id="PTHR23033">
    <property type="entry name" value="BETA1,3-GALACTOSYLTRANSFERASE"/>
    <property type="match status" value="1"/>
</dbReference>
<reference evidence="13" key="1">
    <citation type="submission" date="2023-07" db="EMBL/GenBank/DDBJ databases">
        <authorList>
            <consortium name="CYATHOMIX"/>
        </authorList>
    </citation>
    <scope>NUCLEOTIDE SEQUENCE</scope>
    <source>
        <strain evidence="13">N/A</strain>
    </source>
</reference>
<comment type="caution">
    <text evidence="13">The sequence shown here is derived from an EMBL/GenBank/DDBJ whole genome shotgun (WGS) entry which is preliminary data.</text>
</comment>
<keyword evidence="14" id="KW-1185">Reference proteome</keyword>
<organism evidence="13 14">
    <name type="scientific">Cylicocyclus nassatus</name>
    <name type="common">Nematode worm</name>
    <dbReference type="NCBI Taxonomy" id="53992"/>
    <lineage>
        <taxon>Eukaryota</taxon>
        <taxon>Metazoa</taxon>
        <taxon>Ecdysozoa</taxon>
        <taxon>Nematoda</taxon>
        <taxon>Chromadorea</taxon>
        <taxon>Rhabditida</taxon>
        <taxon>Rhabditina</taxon>
        <taxon>Rhabditomorpha</taxon>
        <taxon>Strongyloidea</taxon>
        <taxon>Strongylidae</taxon>
        <taxon>Cylicocyclus</taxon>
    </lineage>
</organism>
<dbReference type="Proteomes" id="UP001176961">
    <property type="component" value="Unassembled WGS sequence"/>
</dbReference>
<evidence type="ECO:0000256" key="1">
    <source>
        <dbReference type="ARBA" id="ARBA00004606"/>
    </source>
</evidence>
<keyword evidence="6" id="KW-0808">Transferase</keyword>